<organism evidence="2 3">
    <name type="scientific">Gemmatirosa kalamazoonensis</name>
    <dbReference type="NCBI Taxonomy" id="861299"/>
    <lineage>
        <taxon>Bacteria</taxon>
        <taxon>Pseudomonadati</taxon>
        <taxon>Gemmatimonadota</taxon>
        <taxon>Gemmatimonadia</taxon>
        <taxon>Gemmatimonadales</taxon>
        <taxon>Gemmatimonadaceae</taxon>
        <taxon>Gemmatirosa</taxon>
    </lineage>
</organism>
<evidence type="ECO:0000313" key="2">
    <source>
        <dbReference type="EMBL" id="AHG88593.1"/>
    </source>
</evidence>
<dbReference type="InParanoid" id="W0RGR8"/>
<reference evidence="2 3" key="1">
    <citation type="journal article" date="2014" name="Genome Announc.">
        <title>Genome Sequence and Methylome of Soil Bacterium Gemmatirosa kalamazoonensis KBS708T, a Member of the Rarely Cultivated Gemmatimonadetes Phylum.</title>
        <authorList>
            <person name="Debruyn J.M."/>
            <person name="Radosevich M."/>
            <person name="Wommack K.E."/>
            <person name="Polson S.W."/>
            <person name="Hauser L.J."/>
            <person name="Fawaz M.N."/>
            <person name="Korlach J."/>
            <person name="Tsai Y.C."/>
        </authorList>
    </citation>
    <scope>NUCLEOTIDE SEQUENCE [LARGE SCALE GENOMIC DNA]</scope>
    <source>
        <strain evidence="2 3">KBS708</strain>
    </source>
</reference>
<dbReference type="Proteomes" id="UP000019151">
    <property type="component" value="Chromosome"/>
</dbReference>
<sequence>MPRWLCFESATERRRLAQYPERWHVMTPQELDTLCQSARPARPSPTDHKAVPAEPRRSERR</sequence>
<keyword evidence="3" id="KW-1185">Reference proteome</keyword>
<dbReference type="AlphaFoldDB" id="W0RGR8"/>
<dbReference type="RefSeq" id="WP_025410125.1">
    <property type="nucleotide sequence ID" value="NZ_CP007128.1"/>
</dbReference>
<name>W0RGR8_9BACT</name>
<dbReference type="KEGG" id="gba:J421_1056"/>
<dbReference type="EMBL" id="CP007128">
    <property type="protein sequence ID" value="AHG88593.1"/>
    <property type="molecule type" value="Genomic_DNA"/>
</dbReference>
<proteinExistence type="predicted"/>
<evidence type="ECO:0000256" key="1">
    <source>
        <dbReference type="SAM" id="MobiDB-lite"/>
    </source>
</evidence>
<feature type="region of interest" description="Disordered" evidence="1">
    <location>
        <begin position="35"/>
        <end position="61"/>
    </location>
</feature>
<accession>W0RGR8</accession>
<gene>
    <name evidence="2" type="ORF">J421_1056</name>
</gene>
<feature type="compositionally biased region" description="Basic and acidic residues" evidence="1">
    <location>
        <begin position="45"/>
        <end position="61"/>
    </location>
</feature>
<protein>
    <submittedName>
        <fullName evidence="2">Uncharacterized protein</fullName>
    </submittedName>
</protein>
<dbReference type="HOGENOM" id="CLU_2915928_0_0_0"/>
<evidence type="ECO:0000313" key="3">
    <source>
        <dbReference type="Proteomes" id="UP000019151"/>
    </source>
</evidence>